<evidence type="ECO:0000256" key="1">
    <source>
        <dbReference type="ARBA" id="ARBA00022737"/>
    </source>
</evidence>
<dbReference type="Pfam" id="PF13540">
    <property type="entry name" value="RCC1_2"/>
    <property type="match status" value="1"/>
</dbReference>
<evidence type="ECO:0000256" key="3">
    <source>
        <dbReference type="SAM" id="MobiDB-lite"/>
    </source>
</evidence>
<organism evidence="4 5">
    <name type="scientific">Chara braunii</name>
    <name type="common">Braun's stonewort</name>
    <dbReference type="NCBI Taxonomy" id="69332"/>
    <lineage>
        <taxon>Eukaryota</taxon>
        <taxon>Viridiplantae</taxon>
        <taxon>Streptophyta</taxon>
        <taxon>Charophyceae</taxon>
        <taxon>Charales</taxon>
        <taxon>Characeae</taxon>
        <taxon>Chara</taxon>
    </lineage>
</organism>
<dbReference type="STRING" id="69332.A0A388JWS0"/>
<feature type="compositionally biased region" description="Polar residues" evidence="3">
    <location>
        <begin position="307"/>
        <end position="319"/>
    </location>
</feature>
<dbReference type="Pfam" id="PF00415">
    <property type="entry name" value="RCC1"/>
    <property type="match status" value="3"/>
</dbReference>
<evidence type="ECO:0000313" key="5">
    <source>
        <dbReference type="Proteomes" id="UP000265515"/>
    </source>
</evidence>
<dbReference type="OrthoDB" id="5981550at2759"/>
<evidence type="ECO:0000256" key="2">
    <source>
        <dbReference type="PROSITE-ProRule" id="PRU00235"/>
    </source>
</evidence>
<feature type="compositionally biased region" description="Polar residues" evidence="3">
    <location>
        <begin position="333"/>
        <end position="343"/>
    </location>
</feature>
<dbReference type="PANTHER" id="PTHR22870:SF155">
    <property type="entry name" value="E3 UBIQUITIN-PROTEIN LIGASE HERC1-RELATED"/>
    <property type="match status" value="1"/>
</dbReference>
<keyword evidence="1" id="KW-0677">Repeat</keyword>
<dbReference type="Proteomes" id="UP000265515">
    <property type="component" value="Unassembled WGS sequence"/>
</dbReference>
<name>A0A388JWS0_CHABU</name>
<feature type="compositionally biased region" description="Polar residues" evidence="3">
    <location>
        <begin position="562"/>
        <end position="573"/>
    </location>
</feature>
<feature type="repeat" description="RCC1" evidence="2">
    <location>
        <begin position="142"/>
        <end position="195"/>
    </location>
</feature>
<dbReference type="InterPro" id="IPR000408">
    <property type="entry name" value="Reg_chr_condens"/>
</dbReference>
<protein>
    <submittedName>
        <fullName evidence="4">Uncharacterized protein</fullName>
    </submittedName>
</protein>
<dbReference type="Gene3D" id="2.130.10.30">
    <property type="entry name" value="Regulator of chromosome condensation 1/beta-lactamase-inhibitor protein II"/>
    <property type="match status" value="3"/>
</dbReference>
<dbReference type="PANTHER" id="PTHR22870">
    <property type="entry name" value="REGULATOR OF CHROMOSOME CONDENSATION"/>
    <property type="match status" value="1"/>
</dbReference>
<feature type="region of interest" description="Disordered" evidence="3">
    <location>
        <begin position="872"/>
        <end position="897"/>
    </location>
</feature>
<keyword evidence="5" id="KW-1185">Reference proteome</keyword>
<dbReference type="PROSITE" id="PS50012">
    <property type="entry name" value="RCC1_3"/>
    <property type="match status" value="5"/>
</dbReference>
<feature type="compositionally biased region" description="Basic and acidic residues" evidence="3">
    <location>
        <begin position="12"/>
        <end position="23"/>
    </location>
</feature>
<feature type="region of interest" description="Disordered" evidence="3">
    <location>
        <begin position="1"/>
        <end position="26"/>
    </location>
</feature>
<accession>A0A388JWS0</accession>
<feature type="region of interest" description="Disordered" evidence="3">
    <location>
        <begin position="195"/>
        <end position="219"/>
    </location>
</feature>
<dbReference type="AlphaFoldDB" id="A0A388JWS0"/>
<feature type="repeat" description="RCC1" evidence="2">
    <location>
        <begin position="374"/>
        <end position="444"/>
    </location>
</feature>
<gene>
    <name evidence="4" type="ORF">CBR_g29831</name>
</gene>
<dbReference type="InterPro" id="IPR009091">
    <property type="entry name" value="RCC1/BLIP-II"/>
</dbReference>
<feature type="repeat" description="RCC1" evidence="2">
    <location>
        <begin position="53"/>
        <end position="141"/>
    </location>
</feature>
<evidence type="ECO:0000313" key="4">
    <source>
        <dbReference type="EMBL" id="GBG62223.1"/>
    </source>
</evidence>
<feature type="region of interest" description="Disordered" evidence="3">
    <location>
        <begin position="744"/>
        <end position="779"/>
    </location>
</feature>
<comment type="caution">
    <text evidence="4">The sequence shown here is derived from an EMBL/GenBank/DDBJ whole genome shotgun (WGS) entry which is preliminary data.</text>
</comment>
<reference evidence="4 5" key="1">
    <citation type="journal article" date="2018" name="Cell">
        <title>The Chara Genome: Secondary Complexity and Implications for Plant Terrestrialization.</title>
        <authorList>
            <person name="Nishiyama T."/>
            <person name="Sakayama H."/>
            <person name="Vries J.D."/>
            <person name="Buschmann H."/>
            <person name="Saint-Marcoux D."/>
            <person name="Ullrich K.K."/>
            <person name="Haas F.B."/>
            <person name="Vanderstraeten L."/>
            <person name="Becker D."/>
            <person name="Lang D."/>
            <person name="Vosolsobe S."/>
            <person name="Rombauts S."/>
            <person name="Wilhelmsson P.K.I."/>
            <person name="Janitza P."/>
            <person name="Kern R."/>
            <person name="Heyl A."/>
            <person name="Rumpler F."/>
            <person name="Villalobos L.I.A.C."/>
            <person name="Clay J.M."/>
            <person name="Skokan R."/>
            <person name="Toyoda A."/>
            <person name="Suzuki Y."/>
            <person name="Kagoshima H."/>
            <person name="Schijlen E."/>
            <person name="Tajeshwar N."/>
            <person name="Catarino B."/>
            <person name="Hetherington A.J."/>
            <person name="Saltykova A."/>
            <person name="Bonnot C."/>
            <person name="Breuninger H."/>
            <person name="Symeonidi A."/>
            <person name="Radhakrishnan G.V."/>
            <person name="Van Nieuwerburgh F."/>
            <person name="Deforce D."/>
            <person name="Chang C."/>
            <person name="Karol K.G."/>
            <person name="Hedrich R."/>
            <person name="Ulvskov P."/>
            <person name="Glockner G."/>
            <person name="Delwiche C.F."/>
            <person name="Petrasek J."/>
            <person name="Van de Peer Y."/>
            <person name="Friml J."/>
            <person name="Beilby M."/>
            <person name="Dolan L."/>
            <person name="Kohara Y."/>
            <person name="Sugano S."/>
            <person name="Fujiyama A."/>
            <person name="Delaux P.-M."/>
            <person name="Quint M."/>
            <person name="TheiBen G."/>
            <person name="Hagemann M."/>
            <person name="Harholt J."/>
            <person name="Dunand C."/>
            <person name="Zachgo S."/>
            <person name="Langdale J."/>
            <person name="Maumus F."/>
            <person name="Straeten D.V.D."/>
            <person name="Gould S.B."/>
            <person name="Rensing S.A."/>
        </authorList>
    </citation>
    <scope>NUCLEOTIDE SEQUENCE [LARGE SCALE GENOMIC DNA]</scope>
    <source>
        <strain evidence="4 5">S276</strain>
    </source>
</reference>
<dbReference type="SUPFAM" id="SSF50985">
    <property type="entry name" value="RCC1/BLIP-II"/>
    <property type="match status" value="2"/>
</dbReference>
<feature type="compositionally biased region" description="Polar residues" evidence="3">
    <location>
        <begin position="275"/>
        <end position="285"/>
    </location>
</feature>
<feature type="repeat" description="RCC1" evidence="2">
    <location>
        <begin position="590"/>
        <end position="643"/>
    </location>
</feature>
<feature type="region of interest" description="Disordered" evidence="3">
    <location>
        <begin position="562"/>
        <end position="581"/>
    </location>
</feature>
<dbReference type="OMA" id="HYFFRTH"/>
<feature type="compositionally biased region" description="Polar residues" evidence="3">
    <location>
        <begin position="872"/>
        <end position="881"/>
    </location>
</feature>
<dbReference type="Gramene" id="GBG62223">
    <property type="protein sequence ID" value="GBG62223"/>
    <property type="gene ID" value="CBR_g29831"/>
</dbReference>
<feature type="region of interest" description="Disordered" evidence="3">
    <location>
        <begin position="270"/>
        <end position="348"/>
    </location>
</feature>
<dbReference type="PROSITE" id="PS00626">
    <property type="entry name" value="RCC1_2"/>
    <property type="match status" value="1"/>
</dbReference>
<proteinExistence type="predicted"/>
<dbReference type="InterPro" id="IPR051210">
    <property type="entry name" value="Ub_ligase/GEF_domain"/>
</dbReference>
<feature type="repeat" description="RCC1" evidence="2">
    <location>
        <begin position="480"/>
        <end position="534"/>
    </location>
</feature>
<dbReference type="EMBL" id="BFEA01000027">
    <property type="protein sequence ID" value="GBG62223.1"/>
    <property type="molecule type" value="Genomic_DNA"/>
</dbReference>
<feature type="compositionally biased region" description="Basic and acidic residues" evidence="3">
    <location>
        <begin position="286"/>
        <end position="306"/>
    </location>
</feature>
<sequence length="1014" mass="107593">MEATDEPLSSHCDPDGGHVDGAARRPTGVLQDEYDIVDIEAGEAHTMVLTASGHVFAWGRGMFGRLGLGADADKSIPTAVQLIASSRDDMDLAVTGTDSHEEVGQLSTTRIRDTSTAESLTQQKVLGIAAGAYHSLALTEDGSVWSWGYNAYCQLGGDGKHNSEPTRVLFDDHRGSTQQQDVQVARETAYSIAEKELEGDRLSGEEDRAGATSLEKQEEAQVTLDDNQLVVKACSSSTAVELSGSSHADHCCHDFGTDLGEEVETAFRGSRAGCSGQSDNAQSSLSEERVNREKDRIQKIVSEHSAPDSSTQVGDQSSALCGDNREIGGGPLSSGSGETSSPAAASLGKTKKSAVNIKTIAAGGFMSCAVDECGALWVWGNSPSSNGQAAANANLSESGDLGEGRKGLTCMMVRERPTRLSFFSERVVVMVACGQEHVLMLVNHSVSVSERQSPSREADALGVSSSRAVKHDTGQCFEGCSLYAWGGNQHGQLGVGDTESRSFPVMVSKLADKSAGTVRTFACGGNHSVVVTGGAVRGATVPSNSCSREFAEGSRVRHSSAAMNVSDDCSQGDSLEMGEDRVGPVEPVGDICWSFGLGENGQLGHGTTVSSPWPTPVRGLSQVEGRITAVGCGLFHTCVVVQERDVWVWGMEAGMGLCPGTGAGDFLEPVQIPNGLFHFDEVVKGRITSAACGAAHTVVVKQQRAWKSAGDELWAWGRGLNGVLGNGADDDYYRPCPVAWPPPSLAPEPGETPGSFVGGVEKEAQKPGMTGAGPHGDPAAKELVSENALLKAKVTELRKELAALSVGVYGETSGDSSVWLSDWLQRVRSVSDKELDRLVDFYGEMLRHAEEERLHRRVKRWMQEFMATAERPSSSLTQSLAMGSPDNRGRYSVPPTNRLNSWQGNIMGLIQDGGENESRESMDSRGDFAGASTVPRQGGVAVGEAFHQARESAFPGVPPTATDTIRCMTEPMGGMTIERGINSGARTEVSGYVSLLSADEKESLSWKMQKLQRF</sequence>